<reference evidence="4" key="1">
    <citation type="submission" date="2022-08" db="EMBL/GenBank/DDBJ databases">
        <authorList>
            <person name="Deng Y."/>
            <person name="Han X.-F."/>
            <person name="Zhang Y.-Q."/>
        </authorList>
    </citation>
    <scope>NUCLEOTIDE SEQUENCE</scope>
    <source>
        <strain evidence="4">CPCC 203386</strain>
    </source>
</reference>
<dbReference type="InterPro" id="IPR003658">
    <property type="entry name" value="Anti-sigma_ant"/>
</dbReference>
<dbReference type="Pfam" id="PF01740">
    <property type="entry name" value="STAS"/>
    <property type="match status" value="1"/>
</dbReference>
<gene>
    <name evidence="4" type="ORF">N1032_08765</name>
</gene>
<dbReference type="Gene3D" id="3.30.750.24">
    <property type="entry name" value="STAS domain"/>
    <property type="match status" value="1"/>
</dbReference>
<dbReference type="Proteomes" id="UP001165586">
    <property type="component" value="Unassembled WGS sequence"/>
</dbReference>
<dbReference type="CDD" id="cd07043">
    <property type="entry name" value="STAS_anti-anti-sigma_factors"/>
    <property type="match status" value="1"/>
</dbReference>
<evidence type="ECO:0000256" key="2">
    <source>
        <dbReference type="RuleBase" id="RU003749"/>
    </source>
</evidence>
<protein>
    <recommendedName>
        <fullName evidence="2">Anti-sigma factor antagonist</fullName>
    </recommendedName>
</protein>
<dbReference type="EMBL" id="JANLCJ010000002">
    <property type="protein sequence ID" value="MCS5733829.1"/>
    <property type="molecule type" value="Genomic_DNA"/>
</dbReference>
<name>A0ABT2H1L1_9MICO</name>
<dbReference type="NCBIfam" id="TIGR00377">
    <property type="entry name" value="ant_ant_sig"/>
    <property type="match status" value="1"/>
</dbReference>
<dbReference type="PROSITE" id="PS50801">
    <property type="entry name" value="STAS"/>
    <property type="match status" value="1"/>
</dbReference>
<accession>A0ABT2H1L1</accession>
<keyword evidence="5" id="KW-1185">Reference proteome</keyword>
<proteinExistence type="inferred from homology"/>
<organism evidence="4 5">
    <name type="scientific">Herbiconiux daphne</name>
    <dbReference type="NCBI Taxonomy" id="2970914"/>
    <lineage>
        <taxon>Bacteria</taxon>
        <taxon>Bacillati</taxon>
        <taxon>Actinomycetota</taxon>
        <taxon>Actinomycetes</taxon>
        <taxon>Micrococcales</taxon>
        <taxon>Microbacteriaceae</taxon>
        <taxon>Herbiconiux</taxon>
    </lineage>
</organism>
<dbReference type="InterPro" id="IPR002645">
    <property type="entry name" value="STAS_dom"/>
</dbReference>
<comment type="caution">
    <text evidence="4">The sequence shown here is derived from an EMBL/GenBank/DDBJ whole genome shotgun (WGS) entry which is preliminary data.</text>
</comment>
<evidence type="ECO:0000256" key="1">
    <source>
        <dbReference type="ARBA" id="ARBA00009013"/>
    </source>
</evidence>
<feature type="domain" description="STAS" evidence="3">
    <location>
        <begin position="10"/>
        <end position="112"/>
    </location>
</feature>
<dbReference type="RefSeq" id="WP_259538650.1">
    <property type="nucleotide sequence ID" value="NZ_JANLCJ010000002.1"/>
</dbReference>
<evidence type="ECO:0000259" key="3">
    <source>
        <dbReference type="PROSITE" id="PS50801"/>
    </source>
</evidence>
<dbReference type="SUPFAM" id="SSF52091">
    <property type="entry name" value="SpoIIaa-like"/>
    <property type="match status" value="1"/>
</dbReference>
<evidence type="ECO:0000313" key="5">
    <source>
        <dbReference type="Proteomes" id="UP001165586"/>
    </source>
</evidence>
<comment type="similarity">
    <text evidence="1 2">Belongs to the anti-sigma-factor antagonist family.</text>
</comment>
<dbReference type="PANTHER" id="PTHR33495">
    <property type="entry name" value="ANTI-SIGMA FACTOR ANTAGONIST TM_1081-RELATED-RELATED"/>
    <property type="match status" value="1"/>
</dbReference>
<dbReference type="PANTHER" id="PTHR33495:SF2">
    <property type="entry name" value="ANTI-SIGMA FACTOR ANTAGONIST TM_1081-RELATED"/>
    <property type="match status" value="1"/>
</dbReference>
<dbReference type="InterPro" id="IPR036513">
    <property type="entry name" value="STAS_dom_sf"/>
</dbReference>
<sequence length="112" mass="11872">MEFTTEPVGDDTVIVRGDGRLNMVSGPVLRETVTKCIATGRPRVVVDMSRIQFMDSSGLGALISCLKSAREASGELRIVAPSSQVSMVLKLSKVDSILAPYDTVEAASGAEQ</sequence>
<evidence type="ECO:0000313" key="4">
    <source>
        <dbReference type="EMBL" id="MCS5733829.1"/>
    </source>
</evidence>